<dbReference type="CDD" id="cd01949">
    <property type="entry name" value="GGDEF"/>
    <property type="match status" value="1"/>
</dbReference>
<dbReference type="InterPro" id="IPR029787">
    <property type="entry name" value="Nucleotide_cyclase"/>
</dbReference>
<reference evidence="4 5" key="1">
    <citation type="submission" date="2020-08" db="EMBL/GenBank/DDBJ databases">
        <title>Genomic Encyclopedia of Type Strains, Phase IV (KMG-IV): sequencing the most valuable type-strain genomes for metagenomic binning, comparative biology and taxonomic classification.</title>
        <authorList>
            <person name="Goeker M."/>
        </authorList>
    </citation>
    <scope>NUCLEOTIDE SEQUENCE [LARGE SCALE GENOMIC DNA]</scope>
    <source>
        <strain evidence="4 5">DSM 23958</strain>
    </source>
</reference>
<dbReference type="Gene3D" id="6.10.340.10">
    <property type="match status" value="1"/>
</dbReference>
<keyword evidence="5" id="KW-1185">Reference proteome</keyword>
<dbReference type="NCBIfam" id="TIGR00254">
    <property type="entry name" value="GGDEF"/>
    <property type="match status" value="1"/>
</dbReference>
<evidence type="ECO:0000259" key="2">
    <source>
        <dbReference type="PROSITE" id="PS50885"/>
    </source>
</evidence>
<dbReference type="SUPFAM" id="SSF55073">
    <property type="entry name" value="Nucleotide cyclase"/>
    <property type="match status" value="1"/>
</dbReference>
<dbReference type="EMBL" id="JACHHO010000005">
    <property type="protein sequence ID" value="MBB5205734.1"/>
    <property type="molecule type" value="Genomic_DNA"/>
</dbReference>
<dbReference type="InterPro" id="IPR050469">
    <property type="entry name" value="Diguanylate_Cyclase"/>
</dbReference>
<dbReference type="SMART" id="SM00267">
    <property type="entry name" value="GGDEF"/>
    <property type="match status" value="1"/>
</dbReference>
<dbReference type="GO" id="GO:0052621">
    <property type="term" value="F:diguanylate cyclase activity"/>
    <property type="evidence" value="ECO:0007669"/>
    <property type="project" value="UniProtKB-EC"/>
</dbReference>
<dbReference type="RefSeq" id="WP_175423486.1">
    <property type="nucleotide sequence ID" value="NZ_CP040709.1"/>
</dbReference>
<name>A0A840SAC4_9BURK</name>
<feature type="domain" description="GGDEF" evidence="3">
    <location>
        <begin position="389"/>
        <end position="522"/>
    </location>
</feature>
<dbReference type="InterPro" id="IPR043128">
    <property type="entry name" value="Rev_trsase/Diguanyl_cyclase"/>
</dbReference>
<gene>
    <name evidence="4" type="ORF">HNQ51_003061</name>
</gene>
<dbReference type="FunFam" id="3.30.70.270:FF:000001">
    <property type="entry name" value="Diguanylate cyclase domain protein"/>
    <property type="match status" value="1"/>
</dbReference>
<dbReference type="Pfam" id="PF00990">
    <property type="entry name" value="GGDEF"/>
    <property type="match status" value="1"/>
</dbReference>
<evidence type="ECO:0000259" key="3">
    <source>
        <dbReference type="PROSITE" id="PS50887"/>
    </source>
</evidence>
<dbReference type="GO" id="GO:0005886">
    <property type="term" value="C:plasma membrane"/>
    <property type="evidence" value="ECO:0007669"/>
    <property type="project" value="TreeGrafter"/>
</dbReference>
<dbReference type="Pfam" id="PF00672">
    <property type="entry name" value="HAMP"/>
    <property type="match status" value="1"/>
</dbReference>
<dbReference type="GO" id="GO:1902201">
    <property type="term" value="P:negative regulation of bacterial-type flagellum-dependent cell motility"/>
    <property type="evidence" value="ECO:0007669"/>
    <property type="project" value="TreeGrafter"/>
</dbReference>
<evidence type="ECO:0000313" key="5">
    <source>
        <dbReference type="Proteomes" id="UP000554837"/>
    </source>
</evidence>
<dbReference type="PROSITE" id="PS50887">
    <property type="entry name" value="GGDEF"/>
    <property type="match status" value="1"/>
</dbReference>
<dbReference type="Pfam" id="PF05228">
    <property type="entry name" value="CHASE4"/>
    <property type="match status" value="1"/>
</dbReference>
<accession>A0A840SAC4</accession>
<dbReference type="SMART" id="SM00304">
    <property type="entry name" value="HAMP"/>
    <property type="match status" value="1"/>
</dbReference>
<feature type="domain" description="HAMP" evidence="2">
    <location>
        <begin position="300"/>
        <end position="353"/>
    </location>
</feature>
<dbReference type="Proteomes" id="UP000554837">
    <property type="component" value="Unassembled WGS sequence"/>
</dbReference>
<evidence type="ECO:0000313" key="4">
    <source>
        <dbReference type="EMBL" id="MBB5205734.1"/>
    </source>
</evidence>
<dbReference type="CDD" id="cd06225">
    <property type="entry name" value="HAMP"/>
    <property type="match status" value="1"/>
</dbReference>
<dbReference type="Gene3D" id="3.30.70.270">
    <property type="match status" value="1"/>
</dbReference>
<dbReference type="PANTHER" id="PTHR45138">
    <property type="entry name" value="REGULATORY COMPONENTS OF SENSORY TRANSDUCTION SYSTEM"/>
    <property type="match status" value="1"/>
</dbReference>
<sequence length="522" mass="57311">MGLRSHSLGWVLLFTFGVGGLGAFGLDHFLTDSFERIEQTAMRKDFQRLLGTLDDAVAQRARGAREWSQWTELRNHLRKPQPGFTEENLGPHSLTASGLVWLALLDLQGRVVHTVVTDPSQDAQAIARMVLSSAKPSGREARQVPTERGRCALVFEPALGPDLVVLCHLSVLDSNGQGPSAGVLLTAERLGPSKLREMGERAALDFNLLPLERGGTQDWRRLESLASSTGQTTLWIQPGEPQHRLRAQVRDLGGEPVAWLELSWPREMRLQVDEVLRGAHRLFIVMAVLLALGSYWVVDWRLVRRLRSLKRQMAAARVGEDWTPRLSVSGKDEISELADEGNHLLQRIELQVQILAESAQTDPLTQLANRRGFDPRLEAALGRCARNAAPLCLLLIDADHFKRFNDDHGHAAGDRALQVLAAALRQVSRRGGDLAARIGGEEFVLLLEGSTAQVAQDCGAALQAWLAKQPSGETALLARPLTVSIGAAQARPGDTPQTLMARADTALYQAKSAGRNRLEWAE</sequence>
<dbReference type="InterPro" id="IPR003660">
    <property type="entry name" value="HAMP_dom"/>
</dbReference>
<organism evidence="4 5">
    <name type="scientific">Inhella inkyongensis</name>
    <dbReference type="NCBI Taxonomy" id="392593"/>
    <lineage>
        <taxon>Bacteria</taxon>
        <taxon>Pseudomonadati</taxon>
        <taxon>Pseudomonadota</taxon>
        <taxon>Betaproteobacteria</taxon>
        <taxon>Burkholderiales</taxon>
        <taxon>Sphaerotilaceae</taxon>
        <taxon>Inhella</taxon>
    </lineage>
</organism>
<comment type="caution">
    <text evidence="4">The sequence shown here is derived from an EMBL/GenBank/DDBJ whole genome shotgun (WGS) entry which is preliminary data.</text>
</comment>
<dbReference type="AlphaFoldDB" id="A0A840SAC4"/>
<evidence type="ECO:0000256" key="1">
    <source>
        <dbReference type="ARBA" id="ARBA00012528"/>
    </source>
</evidence>
<protein>
    <recommendedName>
        <fullName evidence="1">diguanylate cyclase</fullName>
        <ecNumber evidence="1">2.7.7.65</ecNumber>
    </recommendedName>
</protein>
<dbReference type="PROSITE" id="PS50885">
    <property type="entry name" value="HAMP"/>
    <property type="match status" value="1"/>
</dbReference>
<dbReference type="InterPro" id="IPR007892">
    <property type="entry name" value="CHASE4"/>
</dbReference>
<dbReference type="PANTHER" id="PTHR45138:SF24">
    <property type="entry name" value="DIGUANYLATE CYCLASE DGCC-RELATED"/>
    <property type="match status" value="1"/>
</dbReference>
<dbReference type="EC" id="2.7.7.65" evidence="1"/>
<dbReference type="GO" id="GO:0007165">
    <property type="term" value="P:signal transduction"/>
    <property type="evidence" value="ECO:0007669"/>
    <property type="project" value="InterPro"/>
</dbReference>
<dbReference type="InterPro" id="IPR000160">
    <property type="entry name" value="GGDEF_dom"/>
</dbReference>
<proteinExistence type="predicted"/>
<dbReference type="GO" id="GO:0043709">
    <property type="term" value="P:cell adhesion involved in single-species biofilm formation"/>
    <property type="evidence" value="ECO:0007669"/>
    <property type="project" value="TreeGrafter"/>
</dbReference>